<dbReference type="AlphaFoldDB" id="A0A0M0BRF7"/>
<comment type="caution">
    <text evidence="9">The sequence shown here is derived from an EMBL/GenBank/DDBJ whole genome shotgun (WGS) entry which is preliminary data.</text>
</comment>
<feature type="compositionally biased region" description="Basic and acidic residues" evidence="8">
    <location>
        <begin position="1"/>
        <end position="13"/>
    </location>
</feature>
<dbReference type="GO" id="GO:0003735">
    <property type="term" value="F:structural constituent of ribosome"/>
    <property type="evidence" value="ECO:0007669"/>
    <property type="project" value="UniProtKB-UniRule"/>
</dbReference>
<evidence type="ECO:0000256" key="5">
    <source>
        <dbReference type="ARBA" id="ARBA00023274"/>
    </source>
</evidence>
<evidence type="ECO:0000256" key="6">
    <source>
        <dbReference type="HAMAP-Rule" id="MF_01345"/>
    </source>
</evidence>
<dbReference type="PROSITE" id="PS00056">
    <property type="entry name" value="RIBOSOMAL_S17"/>
    <property type="match status" value="1"/>
</dbReference>
<dbReference type="Proteomes" id="UP000037210">
    <property type="component" value="Unassembled WGS sequence"/>
</dbReference>
<keyword evidence="4 6" id="KW-0689">Ribosomal protein</keyword>
<dbReference type="GO" id="GO:0019843">
    <property type="term" value="F:rRNA binding"/>
    <property type="evidence" value="ECO:0007669"/>
    <property type="project" value="UniProtKB-UniRule"/>
</dbReference>
<keyword evidence="5 6" id="KW-0687">Ribonucleoprotein</keyword>
<dbReference type="NCBIfam" id="NF006345">
    <property type="entry name" value="PRK08572.1"/>
    <property type="match status" value="1"/>
</dbReference>
<dbReference type="InterPro" id="IPR012340">
    <property type="entry name" value="NA-bd_OB-fold"/>
</dbReference>
<dbReference type="PANTHER" id="PTHR10744:SF9">
    <property type="entry name" value="40S RIBOSOMAL PROTEIN S11-RELATED"/>
    <property type="match status" value="1"/>
</dbReference>
<evidence type="ECO:0000256" key="3">
    <source>
        <dbReference type="ARBA" id="ARBA00022884"/>
    </source>
</evidence>
<comment type="similarity">
    <text evidence="1 6 7">Belongs to the universal ribosomal protein uS17 family.</text>
</comment>
<dbReference type="GO" id="GO:0022627">
    <property type="term" value="C:cytosolic small ribosomal subunit"/>
    <property type="evidence" value="ECO:0007669"/>
    <property type="project" value="UniProtKB-UniRule"/>
</dbReference>
<dbReference type="InterPro" id="IPR000266">
    <property type="entry name" value="Ribosomal_uS17"/>
</dbReference>
<evidence type="ECO:0000256" key="8">
    <source>
        <dbReference type="SAM" id="MobiDB-lite"/>
    </source>
</evidence>
<feature type="region of interest" description="Disordered" evidence="8">
    <location>
        <begin position="1"/>
        <end position="20"/>
    </location>
</feature>
<dbReference type="NCBIfam" id="NF004123">
    <property type="entry name" value="PRK05610.1"/>
    <property type="match status" value="1"/>
</dbReference>
<comment type="function">
    <text evidence="6">One of the primary rRNA binding proteins, it binds specifically to the 5'-end of 16S ribosomal RNA.</text>
</comment>
<evidence type="ECO:0000256" key="2">
    <source>
        <dbReference type="ARBA" id="ARBA00022730"/>
    </source>
</evidence>
<dbReference type="Pfam" id="PF00366">
    <property type="entry name" value="Ribosomal_S17"/>
    <property type="match status" value="1"/>
</dbReference>
<dbReference type="PATRIC" id="fig|1685127.3.peg.431"/>
<evidence type="ECO:0000256" key="4">
    <source>
        <dbReference type="ARBA" id="ARBA00022980"/>
    </source>
</evidence>
<dbReference type="CDD" id="cd00364">
    <property type="entry name" value="Ribosomal_uS17"/>
    <property type="match status" value="1"/>
</dbReference>
<keyword evidence="2 6" id="KW-0699">rRNA-binding</keyword>
<accession>A0A0M0BRF7</accession>
<dbReference type="PRINTS" id="PR00973">
    <property type="entry name" value="RIBOSOMALS17"/>
</dbReference>
<keyword evidence="3 6" id="KW-0694">RNA-binding</keyword>
<dbReference type="EMBL" id="LFWZ01000011">
    <property type="protein sequence ID" value="KON31172.1"/>
    <property type="molecule type" value="Genomic_DNA"/>
</dbReference>
<name>A0A0M0BRF7_9ARCH</name>
<evidence type="ECO:0000256" key="7">
    <source>
        <dbReference type="RuleBase" id="RU003872"/>
    </source>
</evidence>
<comment type="subunit">
    <text evidence="6">Part of the 30S ribosomal subunit.</text>
</comment>
<dbReference type="InterPro" id="IPR019978">
    <property type="entry name" value="Ribosomal_uS17_archaeal"/>
</dbReference>
<evidence type="ECO:0000313" key="9">
    <source>
        <dbReference type="EMBL" id="KON31172.1"/>
    </source>
</evidence>
<gene>
    <name evidence="6" type="primary">rps17</name>
    <name evidence="9" type="ORF">AC482_01695</name>
</gene>
<dbReference type="PANTHER" id="PTHR10744">
    <property type="entry name" value="40S RIBOSOMAL PROTEIN S11 FAMILY MEMBER"/>
    <property type="match status" value="1"/>
</dbReference>
<organism evidence="9 10">
    <name type="scientific">miscellaneous Crenarchaeota group-15 archaeon DG-45</name>
    <dbReference type="NCBI Taxonomy" id="1685127"/>
    <lineage>
        <taxon>Archaea</taxon>
        <taxon>Candidatus Bathyarchaeota</taxon>
        <taxon>MCG-15</taxon>
    </lineage>
</organism>
<dbReference type="SUPFAM" id="SSF50249">
    <property type="entry name" value="Nucleic acid-binding proteins"/>
    <property type="match status" value="1"/>
</dbReference>
<sequence length="107" mass="11864">MVRRGMEHIKRGGADCGDPSCPFHGGLSVRGRSLQGVVVSDKMDKSVVVSIDYVRFHPKYERYSRMSSRITAHNPPCVAARAGDRVTIAECRPISKTKTFVVVEKET</sequence>
<dbReference type="InterPro" id="IPR019979">
    <property type="entry name" value="Ribosomal_uS17_CS"/>
</dbReference>
<dbReference type="Gene3D" id="2.40.50.1000">
    <property type="match status" value="1"/>
</dbReference>
<dbReference type="GO" id="GO:0006412">
    <property type="term" value="P:translation"/>
    <property type="evidence" value="ECO:0007669"/>
    <property type="project" value="UniProtKB-UniRule"/>
</dbReference>
<evidence type="ECO:0000313" key="10">
    <source>
        <dbReference type="Proteomes" id="UP000037210"/>
    </source>
</evidence>
<evidence type="ECO:0000256" key="1">
    <source>
        <dbReference type="ARBA" id="ARBA00010254"/>
    </source>
</evidence>
<reference evidence="9 10" key="1">
    <citation type="submission" date="2015-06" db="EMBL/GenBank/DDBJ databases">
        <title>New insights into the roles of widespread benthic archaea in carbon and nitrogen cycling.</title>
        <authorList>
            <person name="Lazar C.S."/>
            <person name="Baker B.J."/>
            <person name="Seitz K.W."/>
            <person name="Hyde A.S."/>
            <person name="Dick G.J."/>
            <person name="Hinrichs K.-U."/>
            <person name="Teske A.P."/>
        </authorList>
    </citation>
    <scope>NUCLEOTIDE SEQUENCE [LARGE SCALE GENOMIC DNA]</scope>
    <source>
        <strain evidence="9">DG-45</strain>
    </source>
</reference>
<dbReference type="InterPro" id="IPR028333">
    <property type="entry name" value="Ribosomal_uS17_arc/euk"/>
</dbReference>
<dbReference type="HAMAP" id="MF_01345_A">
    <property type="entry name" value="Ribosomal_uS17_A"/>
    <property type="match status" value="1"/>
</dbReference>
<protein>
    <recommendedName>
        <fullName evidence="6">Small ribosomal subunit protein uS17</fullName>
    </recommendedName>
</protein>
<proteinExistence type="inferred from homology"/>
<dbReference type="NCBIfam" id="TIGR03630">
    <property type="entry name" value="uS17_arch"/>
    <property type="match status" value="1"/>
</dbReference>